<evidence type="ECO:0000313" key="2">
    <source>
        <dbReference type="Proteomes" id="UP000033722"/>
    </source>
</evidence>
<organism evidence="1 2">
    <name type="scientific">Anaplasma phagocytophilum str. CRT53-1</name>
    <dbReference type="NCBI Taxonomy" id="1359157"/>
    <lineage>
        <taxon>Bacteria</taxon>
        <taxon>Pseudomonadati</taxon>
        <taxon>Pseudomonadota</taxon>
        <taxon>Alphaproteobacteria</taxon>
        <taxon>Rickettsiales</taxon>
        <taxon>Anaplasmataceae</taxon>
        <taxon>Anaplasma</taxon>
        <taxon>phagocytophilum group</taxon>
    </lineage>
</organism>
<dbReference type="PATRIC" id="fig|1359157.3.peg.1845"/>
<dbReference type="Proteomes" id="UP000033722">
    <property type="component" value="Unassembled WGS sequence"/>
</dbReference>
<sequence>MFQWLNIRDKLAYGMLVAGVGRAAVNRDIYALKLLAAYFKSFQEVCIIQSGANS</sequence>
<accession>A0A0F3Q5K1</accession>
<proteinExistence type="predicted"/>
<gene>
    <name evidence="1" type="ORF">APHCRT_0376</name>
</gene>
<reference evidence="1 2" key="1">
    <citation type="submission" date="2015-01" db="EMBL/GenBank/DDBJ databases">
        <title>Genome Sequencing of Rickettsiales.</title>
        <authorList>
            <person name="Daugherty S.C."/>
            <person name="Su Q."/>
            <person name="Abolude K."/>
            <person name="Beier-Sexton M."/>
            <person name="Carlyon J.A."/>
            <person name="Carter R."/>
            <person name="Day N.P."/>
            <person name="Dumler S.J."/>
            <person name="Dyachenko V."/>
            <person name="Godinez A."/>
            <person name="Kurtti T.J."/>
            <person name="Lichay M."/>
            <person name="Mullins K.E."/>
            <person name="Ott S."/>
            <person name="Pappas-Brown V."/>
            <person name="Paris D.H."/>
            <person name="Patel P."/>
            <person name="Richards A.L."/>
            <person name="Sadzewicz L."/>
            <person name="Sears K."/>
            <person name="Seidman D."/>
            <person name="Sengamalay N."/>
            <person name="Stenos J."/>
            <person name="Tallon L.J."/>
            <person name="Vincent G."/>
            <person name="Fraser C.M."/>
            <person name="Munderloh U."/>
            <person name="Dunning-Hotopp J.C."/>
        </authorList>
    </citation>
    <scope>NUCLEOTIDE SEQUENCE [LARGE SCALE GENOMIC DNA]</scope>
    <source>
        <strain evidence="1 2">CRT53-1</strain>
    </source>
</reference>
<comment type="caution">
    <text evidence="1">The sequence shown here is derived from an EMBL/GenBank/DDBJ whole genome shotgun (WGS) entry which is preliminary data.</text>
</comment>
<dbReference type="AlphaFoldDB" id="A0A0F3Q5K1"/>
<evidence type="ECO:0000313" key="1">
    <source>
        <dbReference type="EMBL" id="KJV87532.1"/>
    </source>
</evidence>
<name>A0A0F3Q5K1_ANAPH</name>
<dbReference type="EMBL" id="LAOD01000008">
    <property type="protein sequence ID" value="KJV87532.1"/>
    <property type="molecule type" value="Genomic_DNA"/>
</dbReference>
<protein>
    <submittedName>
        <fullName evidence="1">Uncharacterized protein</fullName>
    </submittedName>
</protein>